<dbReference type="InterPro" id="IPR007138">
    <property type="entry name" value="ABM_dom"/>
</dbReference>
<keyword evidence="3" id="KW-1185">Reference proteome</keyword>
<gene>
    <name evidence="2" type="ORF">EV186_104231</name>
</gene>
<dbReference type="EMBL" id="SNXZ01000004">
    <property type="protein sequence ID" value="TDP96247.1"/>
    <property type="molecule type" value="Genomic_DNA"/>
</dbReference>
<evidence type="ECO:0000313" key="2">
    <source>
        <dbReference type="EMBL" id="TDP96247.1"/>
    </source>
</evidence>
<keyword evidence="2" id="KW-0560">Oxidoreductase</keyword>
<dbReference type="Proteomes" id="UP000295444">
    <property type="component" value="Unassembled WGS sequence"/>
</dbReference>
<dbReference type="PROSITE" id="PS51725">
    <property type="entry name" value="ABM"/>
    <property type="match status" value="1"/>
</dbReference>
<keyword evidence="2" id="KW-0503">Monooxygenase</keyword>
<protein>
    <submittedName>
        <fullName evidence="2">Quinol monooxygenase YgiN</fullName>
    </submittedName>
</protein>
<name>A0A4R6SA33_LABRH</name>
<feature type="domain" description="ABM" evidence="1">
    <location>
        <begin position="7"/>
        <end position="95"/>
    </location>
</feature>
<accession>A0A4R6SA33</accession>
<comment type="caution">
    <text evidence="2">The sequence shown here is derived from an EMBL/GenBank/DDBJ whole genome shotgun (WGS) entry which is preliminary data.</text>
</comment>
<sequence>MPNGNMFSVYGRMTALPGRRDELAALLVEGLRAGGEDSGLLAYTVNTALDDPDTVWLTQLWVDKDAHDATTRSEPVAAVSRRVPPLLARQPEGCYGHAVHVHCPG</sequence>
<dbReference type="InterPro" id="IPR011008">
    <property type="entry name" value="Dimeric_a/b-barrel"/>
</dbReference>
<proteinExistence type="predicted"/>
<dbReference type="Gene3D" id="3.30.70.100">
    <property type="match status" value="1"/>
</dbReference>
<dbReference type="Pfam" id="PF03992">
    <property type="entry name" value="ABM"/>
    <property type="match status" value="1"/>
</dbReference>
<evidence type="ECO:0000259" key="1">
    <source>
        <dbReference type="PROSITE" id="PS51725"/>
    </source>
</evidence>
<dbReference type="OrthoDB" id="165368at2"/>
<evidence type="ECO:0000313" key="3">
    <source>
        <dbReference type="Proteomes" id="UP000295444"/>
    </source>
</evidence>
<dbReference type="AlphaFoldDB" id="A0A4R6SA33"/>
<dbReference type="GO" id="GO:0004497">
    <property type="term" value="F:monooxygenase activity"/>
    <property type="evidence" value="ECO:0007669"/>
    <property type="project" value="UniProtKB-KW"/>
</dbReference>
<dbReference type="SUPFAM" id="SSF54909">
    <property type="entry name" value="Dimeric alpha+beta barrel"/>
    <property type="match status" value="1"/>
</dbReference>
<reference evidence="2 3" key="1">
    <citation type="submission" date="2019-03" db="EMBL/GenBank/DDBJ databases">
        <title>Genomic Encyclopedia of Type Strains, Phase IV (KMG-IV): sequencing the most valuable type-strain genomes for metagenomic binning, comparative biology and taxonomic classification.</title>
        <authorList>
            <person name="Goeker M."/>
        </authorList>
    </citation>
    <scope>NUCLEOTIDE SEQUENCE [LARGE SCALE GENOMIC DNA]</scope>
    <source>
        <strain evidence="2 3">DSM 45361</strain>
    </source>
</reference>
<organism evidence="2 3">
    <name type="scientific">Labedaea rhizosphaerae</name>
    <dbReference type="NCBI Taxonomy" id="598644"/>
    <lineage>
        <taxon>Bacteria</taxon>
        <taxon>Bacillati</taxon>
        <taxon>Actinomycetota</taxon>
        <taxon>Actinomycetes</taxon>
        <taxon>Pseudonocardiales</taxon>
        <taxon>Pseudonocardiaceae</taxon>
        <taxon>Labedaea</taxon>
    </lineage>
</organism>